<keyword evidence="2" id="KW-1185">Reference proteome</keyword>
<organism evidence="1 2">
    <name type="scientific">Neobacillus kokaensis</name>
    <dbReference type="NCBI Taxonomy" id="2759023"/>
    <lineage>
        <taxon>Bacteria</taxon>
        <taxon>Bacillati</taxon>
        <taxon>Bacillota</taxon>
        <taxon>Bacilli</taxon>
        <taxon>Bacillales</taxon>
        <taxon>Bacillaceae</taxon>
        <taxon>Neobacillus</taxon>
    </lineage>
</organism>
<evidence type="ECO:0000313" key="2">
    <source>
        <dbReference type="Proteomes" id="UP000637074"/>
    </source>
</evidence>
<protein>
    <submittedName>
        <fullName evidence="1">Uncharacterized protein</fullName>
    </submittedName>
</protein>
<proteinExistence type="predicted"/>
<evidence type="ECO:0000313" key="1">
    <source>
        <dbReference type="EMBL" id="GHI00757.1"/>
    </source>
</evidence>
<dbReference type="Proteomes" id="UP000637074">
    <property type="component" value="Unassembled WGS sequence"/>
</dbReference>
<name>A0ABQ3N970_9BACI</name>
<dbReference type="EMBL" id="BNDS01000027">
    <property type="protein sequence ID" value="GHI00757.1"/>
    <property type="molecule type" value="Genomic_DNA"/>
</dbReference>
<comment type="caution">
    <text evidence="1">The sequence shown here is derived from an EMBL/GenBank/DDBJ whole genome shotgun (WGS) entry which is preliminary data.</text>
</comment>
<sequence>MALKRVRPVFFFRDTFKRCLLILRKGTVYHKQHKGAGTLEIRSKMQCRRL</sequence>
<accession>A0ABQ3N970</accession>
<gene>
    <name evidence="1" type="ORF">AM1BK_42990</name>
</gene>
<reference evidence="1 2" key="1">
    <citation type="journal article" date="2022" name="Int. J. Syst. Evol. Microbiol.">
        <title>Neobacillus kokaensis sp. nov., isolated from soil.</title>
        <authorList>
            <person name="Yuki K."/>
            <person name="Matsubara H."/>
            <person name="Yamaguchi S."/>
        </authorList>
    </citation>
    <scope>NUCLEOTIDE SEQUENCE [LARGE SCALE GENOMIC DNA]</scope>
    <source>
        <strain evidence="1 2">LOB 377</strain>
    </source>
</reference>